<reference evidence="1 2" key="1">
    <citation type="submission" date="2024-10" db="EMBL/GenBank/DDBJ databases">
        <title>The Natural Products Discovery Center: Release of the First 8490 Sequenced Strains for Exploring Actinobacteria Biosynthetic Diversity.</title>
        <authorList>
            <person name="Kalkreuter E."/>
            <person name="Kautsar S.A."/>
            <person name="Yang D."/>
            <person name="Bader C.D."/>
            <person name="Teijaro C.N."/>
            <person name="Fluegel L."/>
            <person name="Davis C.M."/>
            <person name="Simpson J.R."/>
            <person name="Lauterbach L."/>
            <person name="Steele A.D."/>
            <person name="Gui C."/>
            <person name="Meng S."/>
            <person name="Li G."/>
            <person name="Viehrig K."/>
            <person name="Ye F."/>
            <person name="Su P."/>
            <person name="Kiefer A.F."/>
            <person name="Nichols A."/>
            <person name="Cepeda A.J."/>
            <person name="Yan W."/>
            <person name="Fan B."/>
            <person name="Jiang Y."/>
            <person name="Adhikari A."/>
            <person name="Zheng C.-J."/>
            <person name="Schuster L."/>
            <person name="Cowan T.M."/>
            <person name="Smanski M.J."/>
            <person name="Chevrette M.G."/>
            <person name="De Carvalho L.P.S."/>
            <person name="Shen B."/>
        </authorList>
    </citation>
    <scope>NUCLEOTIDE SEQUENCE [LARGE SCALE GENOMIC DNA]</scope>
    <source>
        <strain evidence="1 2">NPDC020327</strain>
    </source>
</reference>
<dbReference type="InterPro" id="IPR023393">
    <property type="entry name" value="START-like_dom_sf"/>
</dbReference>
<proteinExistence type="predicted"/>
<evidence type="ECO:0000313" key="2">
    <source>
        <dbReference type="Proteomes" id="UP001611548"/>
    </source>
</evidence>
<dbReference type="Gene3D" id="3.30.530.20">
    <property type="match status" value="1"/>
</dbReference>
<accession>A0ABW7UM40</accession>
<keyword evidence="2" id="KW-1185">Reference proteome</keyword>
<evidence type="ECO:0000313" key="1">
    <source>
        <dbReference type="EMBL" id="MFI1963725.1"/>
    </source>
</evidence>
<sequence>MADTQVVVERWIGAPVEKVWEALTDLESAPRVLSGVQSIEVLTPGPFGEGTRWRETRKMLGRTATEEMYVTASEEPSRCVVESDAQGAHYVSEFTLSPETDEEGGTTVRMAFTATPPSGGVAKVLLKLFGGLGAKAVRQAIERDLADVAAHVERPAPGVEPEGPGQPPKP</sequence>
<dbReference type="Pfam" id="PF10604">
    <property type="entry name" value="Polyketide_cyc2"/>
    <property type="match status" value="1"/>
</dbReference>
<dbReference type="InterPro" id="IPR019587">
    <property type="entry name" value="Polyketide_cyclase/dehydratase"/>
</dbReference>
<name>A0ABW7UM40_9ACTN</name>
<comment type="caution">
    <text evidence="1">The sequence shown here is derived from an EMBL/GenBank/DDBJ whole genome shotgun (WGS) entry which is preliminary data.</text>
</comment>
<dbReference type="SUPFAM" id="SSF55961">
    <property type="entry name" value="Bet v1-like"/>
    <property type="match status" value="1"/>
</dbReference>
<dbReference type="Proteomes" id="UP001611548">
    <property type="component" value="Unassembled WGS sequence"/>
</dbReference>
<protein>
    <submittedName>
        <fullName evidence="1">SRPBCC family protein</fullName>
    </submittedName>
</protein>
<gene>
    <name evidence="1" type="ORF">ACH429_06235</name>
</gene>
<organism evidence="1 2">
    <name type="scientific">Streptomyces pathocidini</name>
    <dbReference type="NCBI Taxonomy" id="1650571"/>
    <lineage>
        <taxon>Bacteria</taxon>
        <taxon>Bacillati</taxon>
        <taxon>Actinomycetota</taxon>
        <taxon>Actinomycetes</taxon>
        <taxon>Kitasatosporales</taxon>
        <taxon>Streptomycetaceae</taxon>
        <taxon>Streptomyces</taxon>
    </lineage>
</organism>
<dbReference type="RefSeq" id="WP_055472229.1">
    <property type="nucleotide sequence ID" value="NZ_JBIRWE010000002.1"/>
</dbReference>
<dbReference type="EMBL" id="JBIRWE010000002">
    <property type="protein sequence ID" value="MFI1963725.1"/>
    <property type="molecule type" value="Genomic_DNA"/>
</dbReference>